<feature type="region of interest" description="Disordered" evidence="8">
    <location>
        <begin position="138"/>
        <end position="204"/>
    </location>
</feature>
<evidence type="ECO:0000256" key="7">
    <source>
        <dbReference type="ARBA" id="ARBA00023136"/>
    </source>
</evidence>
<dbReference type="GO" id="GO:0005262">
    <property type="term" value="F:calcium channel activity"/>
    <property type="evidence" value="ECO:0007669"/>
    <property type="project" value="TreeGrafter"/>
</dbReference>
<dbReference type="Pfam" id="PF01699">
    <property type="entry name" value="Na_Ca_ex"/>
    <property type="match status" value="1"/>
</dbReference>
<comment type="similarity">
    <text evidence="2">Belongs to the Ca(2+):cation antiporter (CaCA) (TC 2.A.19) family. SLC24A subfamily.</text>
</comment>
<protein>
    <recommendedName>
        <fullName evidence="10">Sodium/calcium exchanger membrane region domain-containing protein</fullName>
    </recommendedName>
</protein>
<keyword evidence="6 9" id="KW-1133">Transmembrane helix</keyword>
<dbReference type="PANTHER" id="PTHR10846:SF72">
    <property type="entry name" value="SODIUM_POTASSIUM_CALCIUM EXCHANGER NCKX30C"/>
    <property type="match status" value="1"/>
</dbReference>
<keyword evidence="7 9" id="KW-0472">Membrane</keyword>
<dbReference type="AlphaFoldDB" id="T1JM38"/>
<keyword evidence="3" id="KW-0050">Antiport</keyword>
<reference evidence="11" key="2">
    <citation type="submission" date="2015-02" db="UniProtKB">
        <authorList>
            <consortium name="EnsemblMetazoa"/>
        </authorList>
    </citation>
    <scope>IDENTIFICATION</scope>
</reference>
<proteinExistence type="inferred from homology"/>
<dbReference type="GO" id="GO:0006874">
    <property type="term" value="P:intracellular calcium ion homeostasis"/>
    <property type="evidence" value="ECO:0007669"/>
    <property type="project" value="TreeGrafter"/>
</dbReference>
<sequence>MVERHELIRVNVKINIKTTTNVEGRVSHTPVIHAGSKFRHGLLHLMISSIDPMHDGTIPISSLCCAQLGSAPLGFCSFSPPHFSSSLLLVEITHRFERTDFQVLIILMTGSSPTGVVDEKATQNHAIASLKVLLDATKTPGTTAGTPTDSEYGKASLSPHGTEGHAQAATALESGDSGQYSQETEMSHLSSNDNPDDSMPPATGVREVSRIIRVGRRKSSLDLLAKRKASVDAVTQSNSLNHVIAETDGAVATTVIEDPRTEAQIEEEEGEHEALDLSWPKTTRKRISYVLLAPITIPLWLTLPDTRRQEKKKYFPMTFIGSIAWIAIYSYLMVWWASITGETLGVPNEVMGLTFLAAGTSIPDLITSVIVARKGLGDMAVSSSIGSNIFDVTVGLPFPWLLYSIANPGIPVKVDSAGMACSILILFAMLLFVIVAIACFKWRMNKTLGIIMFALYFVFLAVSLLFEYNVLECTI</sequence>
<evidence type="ECO:0000256" key="5">
    <source>
        <dbReference type="ARBA" id="ARBA00022692"/>
    </source>
</evidence>
<comment type="subcellular location">
    <subcellularLocation>
        <location evidence="1">Membrane</location>
        <topology evidence="1">Multi-pass membrane protein</topology>
    </subcellularLocation>
</comment>
<dbReference type="GO" id="GO:0008273">
    <property type="term" value="F:calcium, potassium:sodium antiporter activity"/>
    <property type="evidence" value="ECO:0007669"/>
    <property type="project" value="TreeGrafter"/>
</dbReference>
<keyword evidence="4" id="KW-0406">Ion transport</keyword>
<reference evidence="12" key="1">
    <citation type="submission" date="2011-05" db="EMBL/GenBank/DDBJ databases">
        <authorList>
            <person name="Richards S.R."/>
            <person name="Qu J."/>
            <person name="Jiang H."/>
            <person name="Jhangiani S.N."/>
            <person name="Agravi P."/>
            <person name="Goodspeed R."/>
            <person name="Gross S."/>
            <person name="Mandapat C."/>
            <person name="Jackson L."/>
            <person name="Mathew T."/>
            <person name="Pu L."/>
            <person name="Thornton R."/>
            <person name="Saada N."/>
            <person name="Wilczek-Boney K.B."/>
            <person name="Lee S."/>
            <person name="Kovar C."/>
            <person name="Wu Y."/>
            <person name="Scherer S.E."/>
            <person name="Worley K.C."/>
            <person name="Muzny D.M."/>
            <person name="Gibbs R."/>
        </authorList>
    </citation>
    <scope>NUCLEOTIDE SEQUENCE</scope>
    <source>
        <strain evidence="12">Brora</strain>
    </source>
</reference>
<dbReference type="EnsemblMetazoa" id="SMAR014918-RA">
    <property type="protein sequence ID" value="SMAR014918-PA"/>
    <property type="gene ID" value="SMAR014918"/>
</dbReference>
<evidence type="ECO:0000313" key="11">
    <source>
        <dbReference type="EnsemblMetazoa" id="SMAR014918-PA"/>
    </source>
</evidence>
<evidence type="ECO:0000256" key="6">
    <source>
        <dbReference type="ARBA" id="ARBA00022989"/>
    </source>
</evidence>
<dbReference type="Gene3D" id="1.20.1420.30">
    <property type="entry name" value="NCX, central ion-binding region"/>
    <property type="match status" value="1"/>
</dbReference>
<keyword evidence="12" id="KW-1185">Reference proteome</keyword>
<dbReference type="eggNOG" id="KOG1307">
    <property type="taxonomic scope" value="Eukaryota"/>
</dbReference>
<dbReference type="FunFam" id="1.20.1420.30:FF:000002">
    <property type="entry name" value="Sodium/potassium/calcium exchanger 2 isoform 1"/>
    <property type="match status" value="1"/>
</dbReference>
<keyword evidence="4" id="KW-0813">Transport</keyword>
<name>T1JM38_STRMM</name>
<dbReference type="InterPro" id="IPR044880">
    <property type="entry name" value="NCX_ion-bd_dom_sf"/>
</dbReference>
<feature type="transmembrane region" description="Helical" evidence="9">
    <location>
        <begin position="350"/>
        <end position="372"/>
    </location>
</feature>
<organism evidence="11 12">
    <name type="scientific">Strigamia maritima</name>
    <name type="common">European centipede</name>
    <name type="synonym">Geophilus maritimus</name>
    <dbReference type="NCBI Taxonomy" id="126957"/>
    <lineage>
        <taxon>Eukaryota</taxon>
        <taxon>Metazoa</taxon>
        <taxon>Ecdysozoa</taxon>
        <taxon>Arthropoda</taxon>
        <taxon>Myriapoda</taxon>
        <taxon>Chilopoda</taxon>
        <taxon>Pleurostigmophora</taxon>
        <taxon>Geophilomorpha</taxon>
        <taxon>Linotaeniidae</taxon>
        <taxon>Strigamia</taxon>
    </lineage>
</organism>
<feature type="domain" description="Sodium/calcium exchanger membrane region" evidence="10">
    <location>
        <begin position="317"/>
        <end position="464"/>
    </location>
</feature>
<dbReference type="Proteomes" id="UP000014500">
    <property type="component" value="Unassembled WGS sequence"/>
</dbReference>
<accession>T1JM38</accession>
<evidence type="ECO:0000313" key="12">
    <source>
        <dbReference type="Proteomes" id="UP000014500"/>
    </source>
</evidence>
<dbReference type="HOGENOM" id="CLU_007948_3_0_1"/>
<feature type="compositionally biased region" description="Low complexity" evidence="8">
    <location>
        <begin position="138"/>
        <end position="149"/>
    </location>
</feature>
<evidence type="ECO:0000256" key="3">
    <source>
        <dbReference type="ARBA" id="ARBA00022449"/>
    </source>
</evidence>
<evidence type="ECO:0000256" key="4">
    <source>
        <dbReference type="ARBA" id="ARBA00022568"/>
    </source>
</evidence>
<feature type="compositionally biased region" description="Polar residues" evidence="8">
    <location>
        <begin position="176"/>
        <end position="193"/>
    </location>
</feature>
<dbReference type="EMBL" id="JH432130">
    <property type="status" value="NOT_ANNOTATED_CDS"/>
    <property type="molecule type" value="Genomic_DNA"/>
</dbReference>
<feature type="transmembrane region" description="Helical" evidence="9">
    <location>
        <begin position="384"/>
        <end position="405"/>
    </location>
</feature>
<feature type="transmembrane region" description="Helical" evidence="9">
    <location>
        <begin position="315"/>
        <end position="338"/>
    </location>
</feature>
<keyword evidence="4" id="KW-0109">Calcium transport</keyword>
<keyword evidence="5 9" id="KW-0812">Transmembrane</keyword>
<evidence type="ECO:0000256" key="2">
    <source>
        <dbReference type="ARBA" id="ARBA00005364"/>
    </source>
</evidence>
<feature type="transmembrane region" description="Helical" evidence="9">
    <location>
        <begin position="417"/>
        <end position="440"/>
    </location>
</feature>
<feature type="transmembrane region" description="Helical" evidence="9">
    <location>
        <begin position="447"/>
        <end position="466"/>
    </location>
</feature>
<evidence type="ECO:0000259" key="10">
    <source>
        <dbReference type="Pfam" id="PF01699"/>
    </source>
</evidence>
<dbReference type="PhylomeDB" id="T1JM38"/>
<dbReference type="PANTHER" id="PTHR10846">
    <property type="entry name" value="SODIUM/POTASSIUM/CALCIUM EXCHANGER"/>
    <property type="match status" value="1"/>
</dbReference>
<evidence type="ECO:0000256" key="8">
    <source>
        <dbReference type="SAM" id="MobiDB-lite"/>
    </source>
</evidence>
<dbReference type="InterPro" id="IPR004481">
    <property type="entry name" value="K/Na/Ca-exchanger"/>
</dbReference>
<feature type="transmembrane region" description="Helical" evidence="9">
    <location>
        <begin position="287"/>
        <end position="303"/>
    </location>
</feature>
<dbReference type="GO" id="GO:0005886">
    <property type="term" value="C:plasma membrane"/>
    <property type="evidence" value="ECO:0007669"/>
    <property type="project" value="TreeGrafter"/>
</dbReference>
<evidence type="ECO:0000256" key="1">
    <source>
        <dbReference type="ARBA" id="ARBA00004141"/>
    </source>
</evidence>
<dbReference type="STRING" id="126957.T1JM38"/>
<evidence type="ECO:0000256" key="9">
    <source>
        <dbReference type="SAM" id="Phobius"/>
    </source>
</evidence>
<dbReference type="InterPro" id="IPR004837">
    <property type="entry name" value="NaCa_Exmemb"/>
</dbReference>
<keyword evidence="4" id="KW-0106">Calcium</keyword>